<gene>
    <name evidence="5" type="ORF">EJQ19_26575</name>
</gene>
<comment type="caution">
    <text evidence="5">The sequence shown here is derived from an EMBL/GenBank/DDBJ whole genome shotgun (WGS) entry which is preliminary data.</text>
</comment>
<evidence type="ECO:0000313" key="5">
    <source>
        <dbReference type="EMBL" id="RTE04401.1"/>
    </source>
</evidence>
<dbReference type="InterPro" id="IPR018060">
    <property type="entry name" value="HTH_AraC"/>
</dbReference>
<evidence type="ECO:0000256" key="2">
    <source>
        <dbReference type="ARBA" id="ARBA00023125"/>
    </source>
</evidence>
<evidence type="ECO:0000256" key="1">
    <source>
        <dbReference type="ARBA" id="ARBA00023015"/>
    </source>
</evidence>
<dbReference type="PRINTS" id="PR00032">
    <property type="entry name" value="HTHARAC"/>
</dbReference>
<proteinExistence type="predicted"/>
<name>A0A3S0A0P0_9BACL</name>
<dbReference type="RefSeq" id="WP_126144255.1">
    <property type="nucleotide sequence ID" value="NZ_RXHU01000089.1"/>
</dbReference>
<feature type="domain" description="HTH araC/xylS-type" evidence="4">
    <location>
        <begin position="155"/>
        <end position="253"/>
    </location>
</feature>
<dbReference type="InterPro" id="IPR011051">
    <property type="entry name" value="RmlC_Cupin_sf"/>
</dbReference>
<dbReference type="SUPFAM" id="SSF46689">
    <property type="entry name" value="Homeodomain-like"/>
    <property type="match status" value="2"/>
</dbReference>
<dbReference type="Pfam" id="PF07883">
    <property type="entry name" value="Cupin_2"/>
    <property type="match status" value="1"/>
</dbReference>
<dbReference type="AlphaFoldDB" id="A0A3S0A0P0"/>
<organism evidence="5 6">
    <name type="scientific">Paenibacillus whitsoniae</name>
    <dbReference type="NCBI Taxonomy" id="2496558"/>
    <lineage>
        <taxon>Bacteria</taxon>
        <taxon>Bacillati</taxon>
        <taxon>Bacillota</taxon>
        <taxon>Bacilli</taxon>
        <taxon>Bacillales</taxon>
        <taxon>Paenibacillaceae</taxon>
        <taxon>Paenibacillus</taxon>
    </lineage>
</organism>
<evidence type="ECO:0000256" key="3">
    <source>
        <dbReference type="ARBA" id="ARBA00023163"/>
    </source>
</evidence>
<dbReference type="InterPro" id="IPR020449">
    <property type="entry name" value="Tscrpt_reg_AraC-type_HTH"/>
</dbReference>
<dbReference type="Gene3D" id="1.10.10.60">
    <property type="entry name" value="Homeodomain-like"/>
    <property type="match status" value="2"/>
</dbReference>
<dbReference type="PROSITE" id="PS01124">
    <property type="entry name" value="HTH_ARAC_FAMILY_2"/>
    <property type="match status" value="1"/>
</dbReference>
<reference evidence="5 6" key="1">
    <citation type="submission" date="2018-12" db="EMBL/GenBank/DDBJ databases">
        <title>Bacillus ochoae sp. nov., Paenibacillus whitsoniae sp. nov., Paenibacillus spiritus sp. nov. Isolated from the Mars Exploration Rover during spacecraft assembly.</title>
        <authorList>
            <person name="Seuylemezian A."/>
            <person name="Vaishampayan P."/>
        </authorList>
    </citation>
    <scope>NUCLEOTIDE SEQUENCE [LARGE SCALE GENOMIC DNA]</scope>
    <source>
        <strain evidence="5 6">MER 54</strain>
    </source>
</reference>
<dbReference type="PANTHER" id="PTHR46796:SF6">
    <property type="entry name" value="ARAC SUBFAMILY"/>
    <property type="match status" value="1"/>
</dbReference>
<protein>
    <submittedName>
        <fullName evidence="5">Helix-turn-helix domain-containing protein</fullName>
    </submittedName>
</protein>
<feature type="non-terminal residue" evidence="5">
    <location>
        <position position="1"/>
    </location>
</feature>
<evidence type="ECO:0000313" key="6">
    <source>
        <dbReference type="Proteomes" id="UP000276128"/>
    </source>
</evidence>
<dbReference type="GO" id="GO:0043565">
    <property type="term" value="F:sequence-specific DNA binding"/>
    <property type="evidence" value="ECO:0007669"/>
    <property type="project" value="InterPro"/>
</dbReference>
<dbReference type="PROSITE" id="PS00041">
    <property type="entry name" value="HTH_ARAC_FAMILY_1"/>
    <property type="match status" value="1"/>
</dbReference>
<dbReference type="InterPro" id="IPR013096">
    <property type="entry name" value="Cupin_2"/>
</dbReference>
<accession>A0A3S0A0P0</accession>
<dbReference type="EMBL" id="RXHU01000089">
    <property type="protein sequence ID" value="RTE04401.1"/>
    <property type="molecule type" value="Genomic_DNA"/>
</dbReference>
<dbReference type="Pfam" id="PF12833">
    <property type="entry name" value="HTH_18"/>
    <property type="match status" value="1"/>
</dbReference>
<keyword evidence="3" id="KW-0804">Transcription</keyword>
<dbReference type="InterPro" id="IPR014710">
    <property type="entry name" value="RmlC-like_jellyroll"/>
</dbReference>
<dbReference type="OrthoDB" id="4480133at2"/>
<dbReference type="InterPro" id="IPR050204">
    <property type="entry name" value="AraC_XylS_family_regulators"/>
</dbReference>
<dbReference type="PANTHER" id="PTHR46796">
    <property type="entry name" value="HTH-TYPE TRANSCRIPTIONAL ACTIVATOR RHAS-RELATED"/>
    <property type="match status" value="1"/>
</dbReference>
<keyword evidence="6" id="KW-1185">Reference proteome</keyword>
<keyword evidence="2" id="KW-0238">DNA-binding</keyword>
<dbReference type="SUPFAM" id="SSF51182">
    <property type="entry name" value="RmlC-like cupins"/>
    <property type="match status" value="1"/>
</dbReference>
<evidence type="ECO:0000259" key="4">
    <source>
        <dbReference type="PROSITE" id="PS01124"/>
    </source>
</evidence>
<dbReference type="Proteomes" id="UP000276128">
    <property type="component" value="Unassembled WGS sequence"/>
</dbReference>
<keyword evidence="1" id="KW-0805">Transcription regulation</keyword>
<dbReference type="Gene3D" id="2.60.120.10">
    <property type="entry name" value="Jelly Rolls"/>
    <property type="match status" value="1"/>
</dbReference>
<dbReference type="InterPro" id="IPR009057">
    <property type="entry name" value="Homeodomain-like_sf"/>
</dbReference>
<sequence length="254" mass="28764">YMLLHVLEGEFRLQVEGGVHRVGAGQFGFVGPGVPHQLASDGHILFLALHMDWFPSDTDPNASMIVPLDSREDAQAPGMQPSLHSFTDIAIPYVLETAGSEWLAGTLRKIVTHWQEKNAIDQLQAQLHTAEIVLHLLKTYASHNTSESKRSTSLHWVPAYLQYRLSEPLSVEEMAHKALMSRSYFSEHFRQQFGMPPHQYLLKLRLDYATELLRSTVLPLQAIADSCGFSSVHHFSKMYRQRFGYAPSKVRNPN</sequence>
<dbReference type="InterPro" id="IPR018062">
    <property type="entry name" value="HTH_AraC-typ_CS"/>
</dbReference>
<dbReference type="GO" id="GO:0003700">
    <property type="term" value="F:DNA-binding transcription factor activity"/>
    <property type="evidence" value="ECO:0007669"/>
    <property type="project" value="InterPro"/>
</dbReference>
<dbReference type="SMART" id="SM00342">
    <property type="entry name" value="HTH_ARAC"/>
    <property type="match status" value="1"/>
</dbReference>